<proteinExistence type="predicted"/>
<reference evidence="1 2" key="1">
    <citation type="submission" date="2024-02" db="EMBL/GenBank/DDBJ databases">
        <title>De novo assembly and annotation of 12 fungi associated with fruit tree decline syndrome in Ontario, Canada.</title>
        <authorList>
            <person name="Sulman M."/>
            <person name="Ellouze W."/>
            <person name="Ilyukhin E."/>
        </authorList>
    </citation>
    <scope>NUCLEOTIDE SEQUENCE [LARGE SCALE GENOMIC DNA]</scope>
    <source>
        <strain evidence="1 2">M11/M66-122</strain>
    </source>
</reference>
<dbReference type="EMBL" id="JAKJXP020000006">
    <property type="protein sequence ID" value="KAK7756632.1"/>
    <property type="molecule type" value="Genomic_DNA"/>
</dbReference>
<protein>
    <submittedName>
        <fullName evidence="1">Uncharacterized protein</fullName>
    </submittedName>
</protein>
<dbReference type="Proteomes" id="UP001320420">
    <property type="component" value="Unassembled WGS sequence"/>
</dbReference>
<name>A0AAN9YVX8_9PEZI</name>
<sequence>MNDFGTGTVVTFFFTRETDLFFVEAVLLSTGRKRGRGVNNRRVLTLPSGFFGEFDLKLFVGDLSLRLGRGLLFVRRREDAKGHGDAGFKVQVGGLMGARIVSSSTFRSNGLMRKVEQEDSSCSLLFTI</sequence>
<evidence type="ECO:0000313" key="2">
    <source>
        <dbReference type="Proteomes" id="UP001320420"/>
    </source>
</evidence>
<accession>A0AAN9YVX8</accession>
<comment type="caution">
    <text evidence="1">The sequence shown here is derived from an EMBL/GenBank/DDBJ whole genome shotgun (WGS) entry which is preliminary data.</text>
</comment>
<evidence type="ECO:0000313" key="1">
    <source>
        <dbReference type="EMBL" id="KAK7756632.1"/>
    </source>
</evidence>
<dbReference type="AlphaFoldDB" id="A0AAN9YVX8"/>
<gene>
    <name evidence="1" type="ORF">SLS62_001469</name>
</gene>
<organism evidence="1 2">
    <name type="scientific">Diatrype stigma</name>
    <dbReference type="NCBI Taxonomy" id="117547"/>
    <lineage>
        <taxon>Eukaryota</taxon>
        <taxon>Fungi</taxon>
        <taxon>Dikarya</taxon>
        <taxon>Ascomycota</taxon>
        <taxon>Pezizomycotina</taxon>
        <taxon>Sordariomycetes</taxon>
        <taxon>Xylariomycetidae</taxon>
        <taxon>Xylariales</taxon>
        <taxon>Diatrypaceae</taxon>
        <taxon>Diatrype</taxon>
    </lineage>
</organism>
<keyword evidence="2" id="KW-1185">Reference proteome</keyword>